<accession>A0A8J9VHQ5</accession>
<dbReference type="AlphaFoldDB" id="A0A8J9VHQ5"/>
<evidence type="ECO:0000313" key="4">
    <source>
        <dbReference type="EMBL" id="CAH0721808.1"/>
    </source>
</evidence>
<keyword evidence="5" id="KW-1185">Reference proteome</keyword>
<name>A0A8J9VHQ5_9NEOP</name>
<keyword evidence="1" id="KW-0175">Coiled coil</keyword>
<gene>
    <name evidence="4" type="ORF">BINO364_LOCUS7856</name>
</gene>
<feature type="compositionally biased region" description="Polar residues" evidence="2">
    <location>
        <begin position="480"/>
        <end position="489"/>
    </location>
</feature>
<feature type="coiled-coil region" evidence="1">
    <location>
        <begin position="151"/>
        <end position="185"/>
    </location>
</feature>
<evidence type="ECO:0000256" key="2">
    <source>
        <dbReference type="SAM" id="MobiDB-lite"/>
    </source>
</evidence>
<feature type="region of interest" description="Disordered" evidence="2">
    <location>
        <begin position="946"/>
        <end position="990"/>
    </location>
</feature>
<evidence type="ECO:0000313" key="5">
    <source>
        <dbReference type="Proteomes" id="UP000838878"/>
    </source>
</evidence>
<feature type="region of interest" description="Disordered" evidence="2">
    <location>
        <begin position="474"/>
        <end position="502"/>
    </location>
</feature>
<feature type="non-terminal residue" evidence="4">
    <location>
        <position position="1088"/>
    </location>
</feature>
<dbReference type="Proteomes" id="UP000838878">
    <property type="component" value="Chromosome 3"/>
</dbReference>
<dbReference type="EMBL" id="OV170223">
    <property type="protein sequence ID" value="CAH0721808.1"/>
    <property type="molecule type" value="Genomic_DNA"/>
</dbReference>
<feature type="signal peptide" evidence="3">
    <location>
        <begin position="1"/>
        <end position="16"/>
    </location>
</feature>
<organism evidence="4 5">
    <name type="scientific">Brenthis ino</name>
    <name type="common">lesser marbled fritillary</name>
    <dbReference type="NCBI Taxonomy" id="405034"/>
    <lineage>
        <taxon>Eukaryota</taxon>
        <taxon>Metazoa</taxon>
        <taxon>Ecdysozoa</taxon>
        <taxon>Arthropoda</taxon>
        <taxon>Hexapoda</taxon>
        <taxon>Insecta</taxon>
        <taxon>Pterygota</taxon>
        <taxon>Neoptera</taxon>
        <taxon>Endopterygota</taxon>
        <taxon>Lepidoptera</taxon>
        <taxon>Glossata</taxon>
        <taxon>Ditrysia</taxon>
        <taxon>Papilionoidea</taxon>
        <taxon>Nymphalidae</taxon>
        <taxon>Heliconiinae</taxon>
        <taxon>Argynnini</taxon>
        <taxon>Brenthis</taxon>
    </lineage>
</organism>
<evidence type="ECO:0000256" key="3">
    <source>
        <dbReference type="SAM" id="SignalP"/>
    </source>
</evidence>
<feature type="compositionally biased region" description="Polar residues" evidence="2">
    <location>
        <begin position="1074"/>
        <end position="1088"/>
    </location>
</feature>
<dbReference type="OrthoDB" id="7467351at2759"/>
<reference evidence="4" key="1">
    <citation type="submission" date="2021-12" db="EMBL/GenBank/DDBJ databases">
        <authorList>
            <person name="Martin H S."/>
        </authorList>
    </citation>
    <scope>NUCLEOTIDE SEQUENCE</scope>
</reference>
<feature type="region of interest" description="Disordered" evidence="2">
    <location>
        <begin position="1065"/>
        <end position="1088"/>
    </location>
</feature>
<proteinExistence type="predicted"/>
<feature type="compositionally biased region" description="Basic and acidic residues" evidence="2">
    <location>
        <begin position="491"/>
        <end position="502"/>
    </location>
</feature>
<feature type="chain" id="PRO_5035442387" evidence="3">
    <location>
        <begin position="17"/>
        <end position="1088"/>
    </location>
</feature>
<feature type="compositionally biased region" description="Polar residues" evidence="2">
    <location>
        <begin position="963"/>
        <end position="973"/>
    </location>
</feature>
<protein>
    <submittedName>
        <fullName evidence="4">Uncharacterized protein</fullName>
    </submittedName>
</protein>
<keyword evidence="3" id="KW-0732">Signal</keyword>
<feature type="coiled-coil region" evidence="1">
    <location>
        <begin position="301"/>
        <end position="347"/>
    </location>
</feature>
<sequence length="1088" mass="124776">MKTIIVLCSIAAFATAIPTLIKGTLDELESEYNKPSVTIKREKKSPLHDPLHEEILNNEKENSHIDTGIKSHIVAPAFEGRSLGFKKPLIIKKKFGYHLYRDSDEEMTYADPHEKCRKQVKVKLCDEEPSVSSKNFPKGLTSARLDGHISEREVEHSIKMAKEAVENLQRDIQKIEQSSAKLRETPRNANLATDAEVQEDIEVARKALEHITHNFENFESMEIHAPRTSDMLITNPTDEERLAQWKDAIENIHRNFEIARNIEDAFRSESLDTFSLDNSDATKLTGNPLSVIEHQIQEKSNDELLDNKSALTKDLKTLRKEENVDFISNLEKRKSSTANEQQLEENNDMFTSTTNNKEFKMELHSDSLKKEKTATDSTNNNIDKEALTRHETRMDESSLDGHLSEMKNAESLTHQSGESKTLNNELQMMKNALPEVNHENMESHSNEDVEHKETFKLAREVEMENVNLNKKDMKKEHENSLTSSNTMLDQTHAETKALSDSDTVRFENDEVFMPKETLPFENIIKDPSHTHIHDLREKSTEEHMKEFLLNDKEGQDIFSMRASHDSAALFKENKHHNEELHTTSQDDDVMRLAKTVTNDYTNEQVKSFPTKIDSTIEENKHKSAKMSQEENIVQKLTENNDLHTLSFIHANENNDDLTQQFKTVSELDRKSMVNDQMRMIQDQNTAQTLAENHQLQLKSASDLHNDFQPTTDLKSGQNVHYEQASMRMTEDKPLKNELAENNNLHDSHFMRFAQVKEHNDHLLPAFKVSSEFQNGQSMLTSRTNLMENSQKMEESMIEDKNRDHKFNQNLNSHTPLVDGWSEDRQRVDHLSSGFKSATDFHKGHSLMPLTIPTRQHSGQNMHKEETNMRMSEGMNLEQQFHDNQGMHDAHSMTWTQDNQHKHLQSQHFNNVPEFHNHHFRPHMHHQHGFVHTNRFGNQFDLDSNNNLSPLSSRTNDHGKLSELDSSMQPSSHLNMRDNGVQWNHHHHGMSRSSYGSSLPIGGYNQGAVGIFPNANTACGIPLMLSCSPSVVSGSLAKPHPTGITAPAYRSGDDIMFYMKRDTKNTDETPLKIQKTPSNHKTELTLNKQ</sequence>
<evidence type="ECO:0000256" key="1">
    <source>
        <dbReference type="SAM" id="Coils"/>
    </source>
</evidence>